<evidence type="ECO:0000313" key="7">
    <source>
        <dbReference type="EMBL" id="KAL1557214.1"/>
    </source>
</evidence>
<dbReference type="Gene3D" id="2.60.40.150">
    <property type="entry name" value="C2 domain"/>
    <property type="match status" value="1"/>
</dbReference>
<dbReference type="SMART" id="SM00568">
    <property type="entry name" value="GRAM"/>
    <property type="match status" value="1"/>
</dbReference>
<dbReference type="AlphaFoldDB" id="A0ABD1HPT4"/>
<dbReference type="Pfam" id="PF00168">
    <property type="entry name" value="C2"/>
    <property type="match status" value="1"/>
</dbReference>
<comment type="caution">
    <text evidence="7">The sequence shown here is derived from an EMBL/GenBank/DDBJ whole genome shotgun (WGS) entry which is preliminary data.</text>
</comment>
<keyword evidence="4" id="KW-0472">Membrane</keyword>
<evidence type="ECO:0000256" key="2">
    <source>
        <dbReference type="ARBA" id="ARBA00022692"/>
    </source>
</evidence>
<dbReference type="Pfam" id="PF02893">
    <property type="entry name" value="GRAM"/>
    <property type="match status" value="1"/>
</dbReference>
<evidence type="ECO:0000259" key="5">
    <source>
        <dbReference type="PROSITE" id="PS50004"/>
    </source>
</evidence>
<dbReference type="InterPro" id="IPR035892">
    <property type="entry name" value="C2_domain_sf"/>
</dbReference>
<dbReference type="SMART" id="SM00239">
    <property type="entry name" value="C2"/>
    <property type="match status" value="1"/>
</dbReference>
<feature type="domain" description="VASt" evidence="6">
    <location>
        <begin position="386"/>
        <end position="556"/>
    </location>
</feature>
<dbReference type="PROSITE" id="PS51778">
    <property type="entry name" value="VAST"/>
    <property type="match status" value="1"/>
</dbReference>
<dbReference type="InterPro" id="IPR011993">
    <property type="entry name" value="PH-like_dom_sf"/>
</dbReference>
<organism evidence="7 8">
    <name type="scientific">Salvia divinorum</name>
    <name type="common">Maria pastora</name>
    <name type="synonym">Diviner's sage</name>
    <dbReference type="NCBI Taxonomy" id="28513"/>
    <lineage>
        <taxon>Eukaryota</taxon>
        <taxon>Viridiplantae</taxon>
        <taxon>Streptophyta</taxon>
        <taxon>Embryophyta</taxon>
        <taxon>Tracheophyta</taxon>
        <taxon>Spermatophyta</taxon>
        <taxon>Magnoliopsida</taxon>
        <taxon>eudicotyledons</taxon>
        <taxon>Gunneridae</taxon>
        <taxon>Pentapetalae</taxon>
        <taxon>asterids</taxon>
        <taxon>lamiids</taxon>
        <taxon>Lamiales</taxon>
        <taxon>Lamiaceae</taxon>
        <taxon>Nepetoideae</taxon>
        <taxon>Mentheae</taxon>
        <taxon>Salviinae</taxon>
        <taxon>Salvia</taxon>
        <taxon>Salvia subgen. Calosphace</taxon>
    </lineage>
</organism>
<name>A0ABD1HPT4_SALDI</name>
<dbReference type="InterPro" id="IPR004182">
    <property type="entry name" value="GRAM"/>
</dbReference>
<dbReference type="InterPro" id="IPR000008">
    <property type="entry name" value="C2_dom"/>
</dbReference>
<feature type="domain" description="C2" evidence="5">
    <location>
        <begin position="49"/>
        <end position="163"/>
    </location>
</feature>
<sequence length="575" mass="64693">MLVLEALIEFLLPSWPEVQVSLAAAALVLAAYWFLTVTAAPDERTNVNDDGEEVGQYKRDLQRNLVYLVKVELLAAKNLIGVNLNGTSDPYAIISCGAEKRLSSMVSGSRNPVWREGFNFVVDELPVEIKVTVYGWDIIRRSTVLGSVNISVEQEGQTGAMWYTLDTASGQVCLHVKTVQLQMDSSRDLNGCADANIQRKGGLNNEPMVPYKKHGPLQTIFSLLPDEVVVHSYSCSLEISFLYHGRMYVSARHICFHSNVFSKQIKVIIPFGDIKEIRKSQHALINPSITLILREGTGGHGLPPLGNVDGIIRYKFASFWNRNTALRSLQHIAKNYHDMLESETKEKQSAQKTCNCGVKGSERESKTSEDIVTKPENFQPFIKEEVLTSIYNDVFPCTVEQFFKFVLDDDSTFTSEYHSARKDSNLKVSPWHASDEHNGQVREVKYRQICSFPLCPPDIPVTELQHVVLSADKKTMVFETIQQTEGVPFASYFEGHCRWSVKANSESLCTIDIRFGAFFKKWCLLQSKIKTAAVDDNKKVYKIMLEAARAHIKPRITNRNSTSNTCSSVVIQECN</sequence>
<proteinExistence type="predicted"/>
<protein>
    <submittedName>
        <fullName evidence="7">BAG-associated GRAM protein 1-like isoform X2</fullName>
    </submittedName>
</protein>
<evidence type="ECO:0000256" key="3">
    <source>
        <dbReference type="ARBA" id="ARBA00022989"/>
    </source>
</evidence>
<dbReference type="PANTHER" id="PTHR47038:SF1">
    <property type="entry name" value="BAG-ASSOCIATED GRAM PROTEIN 1"/>
    <property type="match status" value="1"/>
</dbReference>
<dbReference type="InterPro" id="IPR044655">
    <property type="entry name" value="BAGP1-like"/>
</dbReference>
<dbReference type="GO" id="GO:0016020">
    <property type="term" value="C:membrane"/>
    <property type="evidence" value="ECO:0007669"/>
    <property type="project" value="UniProtKB-SubCell"/>
</dbReference>
<dbReference type="Gene3D" id="2.30.29.30">
    <property type="entry name" value="Pleckstrin-homology domain (PH domain)/Phosphotyrosine-binding domain (PTB)"/>
    <property type="match status" value="1"/>
</dbReference>
<keyword evidence="8" id="KW-1185">Reference proteome</keyword>
<gene>
    <name evidence="7" type="ORF">AAHA92_12727</name>
</gene>
<dbReference type="PANTHER" id="PTHR47038">
    <property type="entry name" value="BAG-ASSOCIATED GRAM PROTEIN 1"/>
    <property type="match status" value="1"/>
</dbReference>
<reference evidence="7 8" key="1">
    <citation type="submission" date="2024-06" db="EMBL/GenBank/DDBJ databases">
        <title>A chromosome level genome sequence of Diviner's sage (Salvia divinorum).</title>
        <authorList>
            <person name="Ford S.A."/>
            <person name="Ro D.-K."/>
            <person name="Ness R.W."/>
            <person name="Phillips M.A."/>
        </authorList>
    </citation>
    <scope>NUCLEOTIDE SEQUENCE [LARGE SCALE GENOMIC DNA]</scope>
    <source>
        <strain evidence="7">SAF-2024a</strain>
        <tissue evidence="7">Leaf</tissue>
    </source>
</reference>
<evidence type="ECO:0000313" key="8">
    <source>
        <dbReference type="Proteomes" id="UP001567538"/>
    </source>
</evidence>
<evidence type="ECO:0000259" key="6">
    <source>
        <dbReference type="PROSITE" id="PS51778"/>
    </source>
</evidence>
<dbReference type="SUPFAM" id="SSF49562">
    <property type="entry name" value="C2 domain (Calcium/lipid-binding domain, CaLB)"/>
    <property type="match status" value="1"/>
</dbReference>
<dbReference type="EMBL" id="JBEAFC010000005">
    <property type="protein sequence ID" value="KAL1557214.1"/>
    <property type="molecule type" value="Genomic_DNA"/>
</dbReference>
<evidence type="ECO:0000256" key="4">
    <source>
        <dbReference type="ARBA" id="ARBA00023136"/>
    </source>
</evidence>
<keyword evidence="2" id="KW-0812">Transmembrane</keyword>
<comment type="subcellular location">
    <subcellularLocation>
        <location evidence="1">Membrane</location>
        <topology evidence="1">Single-pass membrane protein</topology>
    </subcellularLocation>
</comment>
<accession>A0ABD1HPT4</accession>
<dbReference type="PROSITE" id="PS50004">
    <property type="entry name" value="C2"/>
    <property type="match status" value="1"/>
</dbReference>
<evidence type="ECO:0000256" key="1">
    <source>
        <dbReference type="ARBA" id="ARBA00004167"/>
    </source>
</evidence>
<dbReference type="Proteomes" id="UP001567538">
    <property type="component" value="Unassembled WGS sequence"/>
</dbReference>
<keyword evidence="3" id="KW-1133">Transmembrane helix</keyword>
<dbReference type="InterPro" id="IPR031968">
    <property type="entry name" value="VASt"/>
</dbReference>
<dbReference type="CDD" id="cd00030">
    <property type="entry name" value="C2"/>
    <property type="match status" value="1"/>
</dbReference>
<dbReference type="Pfam" id="PF16016">
    <property type="entry name" value="VASt"/>
    <property type="match status" value="1"/>
</dbReference>